<evidence type="ECO:0000313" key="3">
    <source>
        <dbReference type="Proteomes" id="UP001217178"/>
    </source>
</evidence>
<evidence type="ECO:0000256" key="1">
    <source>
        <dbReference type="SAM" id="SignalP"/>
    </source>
</evidence>
<dbReference type="Proteomes" id="UP001217178">
    <property type="component" value="Unassembled WGS sequence"/>
</dbReference>
<sequence length="105" mass="11815">MKYFSYVLLLGAFYIPVSFADRSVTGVKHNQEPTQQGALIKCTDLLPTDRKYTISIIGTLDKTTKDTNERLKGELKVSDETNKPLNKEMTDVVKPFVQCVTDTVL</sequence>
<dbReference type="EMBL" id="JAQRFI010000021">
    <property type="protein sequence ID" value="MDC9589753.1"/>
    <property type="molecule type" value="Genomic_DNA"/>
</dbReference>
<evidence type="ECO:0008006" key="4">
    <source>
        <dbReference type="Google" id="ProtNLM"/>
    </source>
</evidence>
<accession>A0ABT5LGY5</accession>
<feature type="signal peptide" evidence="1">
    <location>
        <begin position="1"/>
        <end position="20"/>
    </location>
</feature>
<keyword evidence="1" id="KW-0732">Signal</keyword>
<comment type="caution">
    <text evidence="2">The sequence shown here is derived from an EMBL/GenBank/DDBJ whole genome shotgun (WGS) entry which is preliminary data.</text>
</comment>
<dbReference type="RefSeq" id="WP_273555066.1">
    <property type="nucleotide sequence ID" value="NZ_JAQRFI010000021.1"/>
</dbReference>
<proteinExistence type="predicted"/>
<keyword evidence="3" id="KW-1185">Reference proteome</keyword>
<organism evidence="2 3">
    <name type="scientific">Xenorhabdus yunnanensis</name>
    <dbReference type="NCBI Taxonomy" id="3025878"/>
    <lineage>
        <taxon>Bacteria</taxon>
        <taxon>Pseudomonadati</taxon>
        <taxon>Pseudomonadota</taxon>
        <taxon>Gammaproteobacteria</taxon>
        <taxon>Enterobacterales</taxon>
        <taxon>Morganellaceae</taxon>
        <taxon>Xenorhabdus</taxon>
    </lineage>
</organism>
<protein>
    <recommendedName>
        <fullName evidence="4">Secreted protein</fullName>
    </recommendedName>
</protein>
<name>A0ABT5LGY5_9GAMM</name>
<evidence type="ECO:0000313" key="2">
    <source>
        <dbReference type="EMBL" id="MDC9589753.1"/>
    </source>
</evidence>
<gene>
    <name evidence="2" type="ORF">PSI23_10700</name>
</gene>
<feature type="chain" id="PRO_5045879611" description="Secreted protein" evidence="1">
    <location>
        <begin position="21"/>
        <end position="105"/>
    </location>
</feature>
<reference evidence="2 3" key="1">
    <citation type="submission" date="2023-02" db="EMBL/GenBank/DDBJ databases">
        <title>Entomopathogenic bacteria.</title>
        <authorList>
            <person name="Machado R.A."/>
        </authorList>
    </citation>
    <scope>NUCLEOTIDE SEQUENCE [LARGE SCALE GENOMIC DNA]</scope>
    <source>
        <strain evidence="2 3">XENO-10</strain>
    </source>
</reference>